<accession>A0ABX5EE58</accession>
<dbReference type="PANTHER" id="PTHR10806:SF6">
    <property type="entry name" value="SIGNAL PEPTIDASE COMPLEX CATALYTIC SUBUNIT SEC11"/>
    <property type="match status" value="1"/>
</dbReference>
<keyword evidence="2 6" id="KW-0812">Transmembrane</keyword>
<feature type="transmembrane region" description="Helical" evidence="6">
    <location>
        <begin position="146"/>
        <end position="164"/>
    </location>
</feature>
<comment type="caution">
    <text evidence="7">The sequence shown here is derived from an EMBL/GenBank/DDBJ whole genome shotgun (WGS) entry which is preliminary data.</text>
</comment>
<dbReference type="CDD" id="cd06530">
    <property type="entry name" value="S26_SPase_I"/>
    <property type="match status" value="1"/>
</dbReference>
<proteinExistence type="predicted"/>
<dbReference type="InterPro" id="IPR019533">
    <property type="entry name" value="Peptidase_S26"/>
</dbReference>
<keyword evidence="3 6" id="KW-1133">Transmembrane helix</keyword>
<dbReference type="PANTHER" id="PTHR10806">
    <property type="entry name" value="SIGNAL PEPTIDASE COMPLEX CATALYTIC SUBUNIT SEC11"/>
    <property type="match status" value="1"/>
</dbReference>
<dbReference type="InterPro" id="IPR036286">
    <property type="entry name" value="LexA/Signal_pep-like_sf"/>
</dbReference>
<evidence type="ECO:0000256" key="3">
    <source>
        <dbReference type="ARBA" id="ARBA00022989"/>
    </source>
</evidence>
<evidence type="ECO:0000256" key="4">
    <source>
        <dbReference type="ARBA" id="ARBA00023136"/>
    </source>
</evidence>
<evidence type="ECO:0000313" key="7">
    <source>
        <dbReference type="EMBL" id="PRZ04371.1"/>
    </source>
</evidence>
<dbReference type="EMBL" id="PVTX01000010">
    <property type="protein sequence ID" value="PRZ04371.1"/>
    <property type="molecule type" value="Genomic_DNA"/>
</dbReference>
<keyword evidence="8" id="KW-1185">Reference proteome</keyword>
<keyword evidence="4 6" id="KW-0472">Membrane</keyword>
<evidence type="ECO:0000256" key="2">
    <source>
        <dbReference type="ARBA" id="ARBA00022692"/>
    </source>
</evidence>
<organism evidence="7 8">
    <name type="scientific">Isoptericola halotolerans</name>
    <dbReference type="NCBI Taxonomy" id="300560"/>
    <lineage>
        <taxon>Bacteria</taxon>
        <taxon>Bacillati</taxon>
        <taxon>Actinomycetota</taxon>
        <taxon>Actinomycetes</taxon>
        <taxon>Micrococcales</taxon>
        <taxon>Promicromonosporaceae</taxon>
        <taxon>Isoptericola</taxon>
    </lineage>
</organism>
<evidence type="ECO:0000256" key="1">
    <source>
        <dbReference type="ARBA" id="ARBA00004370"/>
    </source>
</evidence>
<sequence>MRAALRLAGRGLAAAVVVVAGAALVLGVLVPRLAGATPYTVMTSSMEPALGVGTLVVVRPVDPATVSTGDVMTYQLRSGEPAVVTHRVVGLGTTAGGDRTFVTRGDANAVADPRPVREVQVRGTVWYAVPWIGHVSSLASGQQRQAVGTVVAVGLLAYAAVLVVRELRARRTEAPA</sequence>
<dbReference type="EC" id="3.4.21.89" evidence="5"/>
<comment type="subcellular location">
    <subcellularLocation>
        <location evidence="1">Membrane</location>
    </subcellularLocation>
</comment>
<evidence type="ECO:0000313" key="8">
    <source>
        <dbReference type="Proteomes" id="UP000239895"/>
    </source>
</evidence>
<evidence type="ECO:0000256" key="5">
    <source>
        <dbReference type="NCBIfam" id="TIGR02228"/>
    </source>
</evidence>
<dbReference type="Gene3D" id="2.10.109.10">
    <property type="entry name" value="Umud Fragment, subunit A"/>
    <property type="match status" value="1"/>
</dbReference>
<dbReference type="InterPro" id="IPR001733">
    <property type="entry name" value="Peptidase_S26B"/>
</dbReference>
<dbReference type="SUPFAM" id="SSF51306">
    <property type="entry name" value="LexA/Signal peptidase"/>
    <property type="match status" value="1"/>
</dbReference>
<protein>
    <recommendedName>
        <fullName evidence="5">Signal peptidase I</fullName>
        <ecNumber evidence="5">3.4.21.89</ecNumber>
    </recommendedName>
</protein>
<dbReference type="Proteomes" id="UP000239895">
    <property type="component" value="Unassembled WGS sequence"/>
</dbReference>
<evidence type="ECO:0000256" key="6">
    <source>
        <dbReference type="SAM" id="Phobius"/>
    </source>
</evidence>
<gene>
    <name evidence="7" type="ORF">BCL65_11032</name>
</gene>
<name>A0ABX5EE58_9MICO</name>
<dbReference type="RefSeq" id="WP_106269148.1">
    <property type="nucleotide sequence ID" value="NZ_PVTX01000010.1"/>
</dbReference>
<dbReference type="NCBIfam" id="TIGR02228">
    <property type="entry name" value="sigpep_I_arch"/>
    <property type="match status" value="1"/>
</dbReference>
<reference evidence="7 8" key="1">
    <citation type="submission" date="2018-03" db="EMBL/GenBank/DDBJ databases">
        <title>Comparative analysis of microorganisms from saline springs in Andes Mountain Range, Colombia.</title>
        <authorList>
            <person name="Rubin E."/>
        </authorList>
    </citation>
    <scope>NUCLEOTIDE SEQUENCE [LARGE SCALE GENOMIC DNA]</scope>
    <source>
        <strain evidence="7 8">CG 23</strain>
    </source>
</reference>